<evidence type="ECO:0000256" key="8">
    <source>
        <dbReference type="RuleBase" id="RU363037"/>
    </source>
</evidence>
<evidence type="ECO:0000313" key="10">
    <source>
        <dbReference type="EMBL" id="MFK4750820.1"/>
    </source>
</evidence>
<dbReference type="PRINTS" id="PR00987">
    <property type="entry name" value="TRNASYNTHGLU"/>
</dbReference>
<accession>A0ABW8NDC8</accession>
<gene>
    <name evidence="10" type="primary">gluQRS</name>
    <name evidence="7" type="synonym">gluQ</name>
    <name evidence="10" type="ORF">WG929_00220</name>
</gene>
<evidence type="ECO:0000256" key="6">
    <source>
        <dbReference type="ARBA" id="ARBA00023146"/>
    </source>
</evidence>
<evidence type="ECO:0000256" key="3">
    <source>
        <dbReference type="ARBA" id="ARBA00022741"/>
    </source>
</evidence>
<dbReference type="PANTHER" id="PTHR43311">
    <property type="entry name" value="GLUTAMATE--TRNA LIGASE"/>
    <property type="match status" value="1"/>
</dbReference>
<feature type="binding site" evidence="7">
    <location>
        <position position="249"/>
    </location>
    <ligand>
        <name>ATP</name>
        <dbReference type="ChEBI" id="CHEBI:30616"/>
    </ligand>
</feature>
<evidence type="ECO:0000256" key="7">
    <source>
        <dbReference type="HAMAP-Rule" id="MF_01428"/>
    </source>
</evidence>
<keyword evidence="2" id="KW-0479">Metal-binding</keyword>
<dbReference type="EC" id="6.1.1.-" evidence="7"/>
<dbReference type="InterPro" id="IPR022380">
    <property type="entry name" value="Glu-Q_tRNA(Asp)_Synthase"/>
</dbReference>
<feature type="binding site" evidence="7">
    <location>
        <position position="190"/>
    </location>
    <ligand>
        <name>L-glutamate</name>
        <dbReference type="ChEBI" id="CHEBI:29985"/>
    </ligand>
</feature>
<keyword evidence="1 7" id="KW-0436">Ligase</keyword>
<organism evidence="10 11">
    <name type="scientific">Oceanobacter antarcticus</name>
    <dbReference type="NCBI Taxonomy" id="3133425"/>
    <lineage>
        <taxon>Bacteria</taxon>
        <taxon>Pseudomonadati</taxon>
        <taxon>Pseudomonadota</taxon>
        <taxon>Gammaproteobacteria</taxon>
        <taxon>Oceanospirillales</taxon>
        <taxon>Oceanospirillaceae</taxon>
        <taxon>Oceanobacter</taxon>
    </lineage>
</organism>
<feature type="short sequence motif" description="'HIGH' region" evidence="7">
    <location>
        <begin position="30"/>
        <end position="40"/>
    </location>
</feature>
<keyword evidence="3 7" id="KW-0547">Nucleotide-binding</keyword>
<feature type="binding site" evidence="7">
    <location>
        <position position="63"/>
    </location>
    <ligand>
        <name>L-glutamate</name>
        <dbReference type="ChEBI" id="CHEBI:29985"/>
    </ligand>
</feature>
<comment type="caution">
    <text evidence="7">Lacks conserved residue(s) required for the propagation of feature annotation.</text>
</comment>
<proteinExistence type="inferred from homology"/>
<sequence length="322" mass="35948">MSTPTAALSDALQTARSQPEPGCYIGRFAPSPTGPLHFGSLLAALASYLDARHANGQWLLRIEDLDPPREEPGASHHILSTLEAYGLNWDGSVRYQSQRQAVYQHGLQQLADKGVAFPCGCSRKQLQGRLHLRHCLNPPDRSQDYAWRFRVDPNSAPLCFQDRLQGRVCLSPANDIGDFVIRRRDQLWSYQLAVVLDDRDQGINQIVRGIDLIDSTQRQLLIYQAFDWSAPQYAHIPVATEANGQKLSKQNLALPLQPDPSGQTLWLALDWLRQHPPVALQYEGNPSVLQWAIQHWQPAALNGIHGLPAPVSFQRSPAGLRS</sequence>
<comment type="similarity">
    <text evidence="7">Belongs to the class-I aminoacyl-tRNA synthetase family. GluQ subfamily.</text>
</comment>
<dbReference type="Proteomes" id="UP001620597">
    <property type="component" value="Unassembled WGS sequence"/>
</dbReference>
<dbReference type="InterPro" id="IPR014729">
    <property type="entry name" value="Rossmann-like_a/b/a_fold"/>
</dbReference>
<evidence type="ECO:0000256" key="4">
    <source>
        <dbReference type="ARBA" id="ARBA00022833"/>
    </source>
</evidence>
<name>A0ABW8NDC8_9GAMM</name>
<comment type="function">
    <text evidence="7">Catalyzes the tRNA-independent activation of glutamate in presence of ATP and the subsequent transfer of glutamate onto a tRNA(Asp). Glutamate is transferred on the 2-amino-5-(4,5-dihydroxy-2-cyclopenten-1-yl) moiety of the queuosine in the wobble position of the QUC anticodon.</text>
</comment>
<feature type="domain" description="Glutamyl/glutaminyl-tRNA synthetase class Ib catalytic" evidence="9">
    <location>
        <begin position="27"/>
        <end position="253"/>
    </location>
</feature>
<dbReference type="Gene3D" id="3.40.50.620">
    <property type="entry name" value="HUPs"/>
    <property type="match status" value="1"/>
</dbReference>
<feature type="binding site" evidence="7">
    <location>
        <position position="208"/>
    </location>
    <ligand>
        <name>L-glutamate</name>
        <dbReference type="ChEBI" id="CHEBI:29985"/>
    </ligand>
</feature>
<keyword evidence="6 7" id="KW-0030">Aminoacyl-tRNA synthetase</keyword>
<feature type="short sequence motif" description="'KMSKS' region" evidence="7">
    <location>
        <begin position="246"/>
        <end position="250"/>
    </location>
</feature>
<dbReference type="Pfam" id="PF00749">
    <property type="entry name" value="tRNA-synt_1c"/>
    <property type="match status" value="1"/>
</dbReference>
<keyword evidence="11" id="KW-1185">Reference proteome</keyword>
<reference evidence="10 11" key="1">
    <citation type="submission" date="2024-03" db="EMBL/GenBank/DDBJ databases">
        <title>High-quality draft genome sequence of Oceanobacter sp. wDCs-4.</title>
        <authorList>
            <person name="Dong C."/>
        </authorList>
    </citation>
    <scope>NUCLEOTIDE SEQUENCE [LARGE SCALE GENOMIC DNA]</scope>
    <source>
        <strain evidence="11">wDCs-4</strain>
    </source>
</reference>
<dbReference type="InterPro" id="IPR020058">
    <property type="entry name" value="Glu/Gln-tRNA-synth_Ib_cat-dom"/>
</dbReference>
<keyword evidence="5 7" id="KW-0067">ATP-binding</keyword>
<dbReference type="EMBL" id="JBBKTX010000001">
    <property type="protein sequence ID" value="MFK4750820.1"/>
    <property type="molecule type" value="Genomic_DNA"/>
</dbReference>
<evidence type="ECO:0000256" key="1">
    <source>
        <dbReference type="ARBA" id="ARBA00022598"/>
    </source>
</evidence>
<dbReference type="SUPFAM" id="SSF52374">
    <property type="entry name" value="Nucleotidylyl transferase"/>
    <property type="match status" value="1"/>
</dbReference>
<dbReference type="HAMAP" id="MF_01428">
    <property type="entry name" value="Glu_Q_tRNA_synth"/>
    <property type="match status" value="1"/>
</dbReference>
<keyword evidence="8" id="KW-0648">Protein biosynthesis</keyword>
<dbReference type="InterPro" id="IPR049940">
    <property type="entry name" value="GluQ/Sye"/>
</dbReference>
<protein>
    <recommendedName>
        <fullName evidence="7">Glutamyl-Q tRNA(Asp) synthetase</fullName>
        <shortName evidence="7">Glu-Q-RSs</shortName>
        <ecNumber evidence="7">6.1.1.-</ecNumber>
    </recommendedName>
</protein>
<dbReference type="Gene3D" id="3.90.800.10">
    <property type="entry name" value="Glutamyl-tRNA Synthetase, Domain 3"/>
    <property type="match status" value="1"/>
</dbReference>
<dbReference type="NCBIfam" id="TIGR03838">
    <property type="entry name" value="queuosine_YadB"/>
    <property type="match status" value="1"/>
</dbReference>
<evidence type="ECO:0000256" key="5">
    <source>
        <dbReference type="ARBA" id="ARBA00022840"/>
    </source>
</evidence>
<dbReference type="RefSeq" id="WP_416204396.1">
    <property type="nucleotide sequence ID" value="NZ_JBBKTX010000001.1"/>
</dbReference>
<keyword evidence="4" id="KW-0862">Zinc</keyword>
<dbReference type="PANTHER" id="PTHR43311:SF1">
    <property type="entry name" value="GLUTAMYL-Q TRNA(ASP) SYNTHETASE"/>
    <property type="match status" value="1"/>
</dbReference>
<comment type="caution">
    <text evidence="10">The sequence shown here is derived from an EMBL/GenBank/DDBJ whole genome shotgun (WGS) entry which is preliminary data.</text>
</comment>
<evidence type="ECO:0000256" key="2">
    <source>
        <dbReference type="ARBA" id="ARBA00022723"/>
    </source>
</evidence>
<dbReference type="GO" id="GO:0016874">
    <property type="term" value="F:ligase activity"/>
    <property type="evidence" value="ECO:0007669"/>
    <property type="project" value="UniProtKB-KW"/>
</dbReference>
<evidence type="ECO:0000313" key="11">
    <source>
        <dbReference type="Proteomes" id="UP001620597"/>
    </source>
</evidence>
<feature type="binding site" evidence="7">
    <location>
        <begin position="27"/>
        <end position="31"/>
    </location>
    <ligand>
        <name>L-glutamate</name>
        <dbReference type="ChEBI" id="CHEBI:29985"/>
    </ligand>
</feature>
<dbReference type="NCBIfam" id="NF004314">
    <property type="entry name" value="PRK05710.1-3"/>
    <property type="match status" value="1"/>
</dbReference>
<dbReference type="InterPro" id="IPR000924">
    <property type="entry name" value="Glu/Gln-tRNA-synth"/>
</dbReference>
<evidence type="ECO:0000259" key="9">
    <source>
        <dbReference type="Pfam" id="PF00749"/>
    </source>
</evidence>